<dbReference type="GO" id="GO:0008168">
    <property type="term" value="F:methyltransferase activity"/>
    <property type="evidence" value="ECO:0007669"/>
    <property type="project" value="InterPro"/>
</dbReference>
<feature type="compositionally biased region" description="Low complexity" evidence="12">
    <location>
        <begin position="1209"/>
        <end position="1232"/>
    </location>
</feature>
<dbReference type="GO" id="GO:0006412">
    <property type="term" value="P:translation"/>
    <property type="evidence" value="ECO:0007669"/>
    <property type="project" value="InterPro"/>
</dbReference>
<feature type="region of interest" description="Disordered" evidence="12">
    <location>
        <begin position="1975"/>
        <end position="2009"/>
    </location>
</feature>
<name>A0A9W4RS75_9PEZI</name>
<evidence type="ECO:0000256" key="1">
    <source>
        <dbReference type="ARBA" id="ARBA00004173"/>
    </source>
</evidence>
<evidence type="ECO:0000259" key="13">
    <source>
        <dbReference type="Pfam" id="PF06985"/>
    </source>
</evidence>
<dbReference type="SUPFAM" id="SSF53335">
    <property type="entry name" value="S-adenosyl-L-methionine-dependent methyltransferases"/>
    <property type="match status" value="1"/>
</dbReference>
<keyword evidence="2" id="KW-0479">Metal-binding</keyword>
<dbReference type="PANTHER" id="PTHR24171">
    <property type="entry name" value="ANKYRIN REPEAT DOMAIN-CONTAINING PROTEIN 39-RELATED"/>
    <property type="match status" value="1"/>
</dbReference>
<evidence type="ECO:0000256" key="3">
    <source>
        <dbReference type="ARBA" id="ARBA00022737"/>
    </source>
</evidence>
<dbReference type="InterPro" id="IPR036770">
    <property type="entry name" value="Ankyrin_rpt-contain_sf"/>
</dbReference>
<feature type="domain" description="DUF8212" evidence="14">
    <location>
        <begin position="222"/>
        <end position="244"/>
    </location>
</feature>
<feature type="repeat" description="ANK" evidence="10">
    <location>
        <begin position="838"/>
        <end position="870"/>
    </location>
</feature>
<evidence type="ECO:0000256" key="12">
    <source>
        <dbReference type="SAM" id="MobiDB-lite"/>
    </source>
</evidence>
<keyword evidence="7 10" id="KW-0040">ANK repeat</keyword>
<feature type="compositionally biased region" description="Basic and acidic residues" evidence="12">
    <location>
        <begin position="1996"/>
        <end position="2009"/>
    </location>
</feature>
<protein>
    <recommendedName>
        <fullName evidence="17">Heterokaryon incompatibility domain-containing protein</fullName>
    </recommendedName>
</protein>
<keyword evidence="4" id="KW-0809">Transit peptide</keyword>
<feature type="repeat" description="ANK" evidence="10">
    <location>
        <begin position="1070"/>
        <end position="1102"/>
    </location>
</feature>
<feature type="domain" description="Heterokaryon incompatibility" evidence="13">
    <location>
        <begin position="21"/>
        <end position="110"/>
    </location>
</feature>
<feature type="compositionally biased region" description="Polar residues" evidence="12">
    <location>
        <begin position="350"/>
        <end position="363"/>
    </location>
</feature>
<keyword evidence="3" id="KW-0677">Repeat</keyword>
<feature type="repeat" description="ANK" evidence="10">
    <location>
        <begin position="904"/>
        <end position="936"/>
    </location>
</feature>
<feature type="repeat" description="ANK" evidence="10">
    <location>
        <begin position="1103"/>
        <end position="1135"/>
    </location>
</feature>
<feature type="region of interest" description="Disordered" evidence="12">
    <location>
        <begin position="1416"/>
        <end position="1484"/>
    </location>
</feature>
<feature type="repeat" description="ANK" evidence="10">
    <location>
        <begin position="805"/>
        <end position="837"/>
    </location>
</feature>
<feature type="coiled-coil region" evidence="11">
    <location>
        <begin position="573"/>
        <end position="607"/>
    </location>
</feature>
<feature type="region of interest" description="Disordered" evidence="12">
    <location>
        <begin position="1181"/>
        <end position="1253"/>
    </location>
</feature>
<dbReference type="GO" id="GO:0046872">
    <property type="term" value="F:metal ion binding"/>
    <property type="evidence" value="ECO:0007669"/>
    <property type="project" value="UniProtKB-KW"/>
</dbReference>
<organism evidence="15 16">
    <name type="scientific">Colletotrichum noveboracense</name>
    <dbReference type="NCBI Taxonomy" id="2664923"/>
    <lineage>
        <taxon>Eukaryota</taxon>
        <taxon>Fungi</taxon>
        <taxon>Dikarya</taxon>
        <taxon>Ascomycota</taxon>
        <taxon>Pezizomycotina</taxon>
        <taxon>Sordariomycetes</taxon>
        <taxon>Hypocreomycetidae</taxon>
        <taxon>Glomerellales</taxon>
        <taxon>Glomerellaceae</taxon>
        <taxon>Colletotrichum</taxon>
        <taxon>Colletotrichum gloeosporioides species complex</taxon>
    </lineage>
</organism>
<keyword evidence="6" id="KW-0411">Iron-sulfur</keyword>
<reference evidence="15" key="1">
    <citation type="submission" date="2022-08" db="EMBL/GenBank/DDBJ databases">
        <authorList>
            <person name="Giroux E."/>
            <person name="Giroux E."/>
        </authorList>
    </citation>
    <scope>NUCLEOTIDE SEQUENCE</scope>
    <source>
        <strain evidence="15">H1091258</strain>
    </source>
</reference>
<evidence type="ECO:0000256" key="2">
    <source>
        <dbReference type="ARBA" id="ARBA00022723"/>
    </source>
</evidence>
<evidence type="ECO:0000259" key="14">
    <source>
        <dbReference type="Pfam" id="PF26640"/>
    </source>
</evidence>
<evidence type="ECO:0000256" key="4">
    <source>
        <dbReference type="ARBA" id="ARBA00022946"/>
    </source>
</evidence>
<dbReference type="SMART" id="SM00248">
    <property type="entry name" value="ANK"/>
    <property type="match status" value="14"/>
</dbReference>
<feature type="repeat" description="ANK" evidence="10">
    <location>
        <begin position="772"/>
        <end position="804"/>
    </location>
</feature>
<keyword evidence="16" id="KW-1185">Reference proteome</keyword>
<dbReference type="PROSITE" id="PS50088">
    <property type="entry name" value="ANK_REPEAT"/>
    <property type="match status" value="12"/>
</dbReference>
<evidence type="ECO:0000256" key="6">
    <source>
        <dbReference type="ARBA" id="ARBA00023014"/>
    </source>
</evidence>
<dbReference type="InterPro" id="IPR010730">
    <property type="entry name" value="HET"/>
</dbReference>
<evidence type="ECO:0000256" key="8">
    <source>
        <dbReference type="ARBA" id="ARBA00023128"/>
    </source>
</evidence>
<dbReference type="PANTHER" id="PTHR24171:SF8">
    <property type="entry name" value="BRCA1-ASSOCIATED RING DOMAIN PROTEIN 1"/>
    <property type="match status" value="1"/>
</dbReference>
<evidence type="ECO:0000256" key="11">
    <source>
        <dbReference type="SAM" id="Coils"/>
    </source>
</evidence>
<dbReference type="InterPro" id="IPR015324">
    <property type="entry name" value="Ribosomal_Rsm22-like"/>
</dbReference>
<feature type="compositionally biased region" description="Basic residues" evidence="12">
    <location>
        <begin position="1186"/>
        <end position="1200"/>
    </location>
</feature>
<evidence type="ECO:0000256" key="10">
    <source>
        <dbReference type="PROSITE-ProRule" id="PRU00023"/>
    </source>
</evidence>
<dbReference type="InterPro" id="IPR058525">
    <property type="entry name" value="DUF8212"/>
</dbReference>
<evidence type="ECO:0000256" key="7">
    <source>
        <dbReference type="ARBA" id="ARBA00023043"/>
    </source>
</evidence>
<feature type="region of interest" description="Disordered" evidence="12">
    <location>
        <begin position="335"/>
        <end position="363"/>
    </location>
</feature>
<comment type="subcellular location">
    <subcellularLocation>
        <location evidence="1">Mitochondrion</location>
    </subcellularLocation>
</comment>
<evidence type="ECO:0008006" key="17">
    <source>
        <dbReference type="Google" id="ProtNLM"/>
    </source>
</evidence>
<feature type="compositionally biased region" description="Basic and acidic residues" evidence="12">
    <location>
        <begin position="1416"/>
        <end position="1426"/>
    </location>
</feature>
<proteinExistence type="predicted"/>
<comment type="caution">
    <text evidence="15">The sequence shown here is derived from an EMBL/GenBank/DDBJ whole genome shotgun (WGS) entry which is preliminary data.</text>
</comment>
<dbReference type="GO" id="GO:0051536">
    <property type="term" value="F:iron-sulfur cluster binding"/>
    <property type="evidence" value="ECO:0007669"/>
    <property type="project" value="UniProtKB-KW"/>
</dbReference>
<feature type="compositionally biased region" description="Acidic residues" evidence="12">
    <location>
        <begin position="1427"/>
        <end position="1451"/>
    </location>
</feature>
<gene>
    <name evidence="15" type="ORF">CGXH109_LOCUS67497</name>
</gene>
<dbReference type="Proteomes" id="UP001152533">
    <property type="component" value="Unassembled WGS sequence"/>
</dbReference>
<dbReference type="Pfam" id="PF00023">
    <property type="entry name" value="Ank"/>
    <property type="match status" value="1"/>
</dbReference>
<dbReference type="InterPro" id="IPR002110">
    <property type="entry name" value="Ankyrin_rpt"/>
</dbReference>
<feature type="repeat" description="ANK" evidence="10">
    <location>
        <begin position="705"/>
        <end position="737"/>
    </location>
</feature>
<dbReference type="GO" id="GO:0005739">
    <property type="term" value="C:mitochondrion"/>
    <property type="evidence" value="ECO:0007669"/>
    <property type="project" value="UniProtKB-SubCell"/>
</dbReference>
<sequence>MRLINVNTGALEDFHRDPPPYAILSHTWGPDEEELLYDDIKSEVTKPGIGNVKLDKCCEQAKEDGLDYVWIDTCCINRANATELGEAVNSMYRWYQSSHTCYAYLVDVDEGDRNFHDVFRASRWFCRGWTLQELLAPKDVVFYDKSWRHLGSKHQLAGIVEDITGIPRPFLLGLAGLQSASVAQRMSWAAKRTTTKEEDIAYCLLGIFNVVMPMIYGEGSGAFTRLQEHIMRKTPDDSILAWGLPTDLASVEVRNGGMNKFGGVLATSPAAFMHSGMIIFGGRLDVTGILGGFLHAKLGLHIDGEGQTFGLLNCRPRDSDQKVVGIPLCRVNPGEDSDEYLRPQGGKASLLSTSSTQNSKSTPRSMRILEALQFDDKVAFDRRHGFCIETPSGGELSLLDVHPQERWEKESSFILTGVDFSRDTIQQTWLKFRHTASSSNDFVMALELEIKDSQPTARCHVMTASRQTTLAEITAEPSITEHAFGNTRAHTESFNLKAKLSQEQLGAQLGAQPVFMVRMYSKSSPSGVSVDASLERQLADRSDQLKRMLKEDKRMRPKLLTLPASICGKQATVDKTTAQLKAVDEELHRLEQKKKELLTELDSDTKELNSLVGTNRTLLEREKEIFDFVSSAGALSELCGQKRASQWLEGIINHVSSSASTTDATINEMPDNFQRALMKNVANGHLAAMRFLGKSQANLTCNTTNGIGILSMAIIRGHLSAASWLIDAGVDVNAEDGEGLTPLCKATTWSDAAVKLMLDRGAFIDAKNSGRNQRTALAVAARRKKPGACQLLVDRGADVNLADEYGLTPLALAAREGYEDILGILINGKANMELQDDTGLTPAYLAAQKGHLVIVTTLVKNGANIETKARNGRTLLAYAAHKNDQELARILLAHKASIEALDDENQTPLTLAESQKHKAMIKLLLDHKANAEFRDSLGLTSLGRAVTRKDEDTVKLLLDLEANVESKDNLGHTPLALAARSGFLRISKLLIERGACIDSPVFTSNTPLGLAASLGRGLVVDLLLEHGANVDLATVPDGETPLTQAVGNGHESTAKLLLEKEANVNSKNKEGATPLFNAISMHRSSLVRILLEHGADINVKANDGLNPLYHAVKWQHKDSVQFLVDRGVDTTTKSDKLASLLKFAKDMAVSVASSSTTGGTDSVDVSKDIVEILEKLEPAKIEKATGRKSPKHGKTGKRQRTLGTVFPGRSLPSSSSKLAASRSVVRPAARRPLTTTSRRFQDSDSSRNDAKNLTRAADIETTVREAKQRFRDTLPKGYLSEEEYRLYERWYGPPLRETTPEDIGIEYLNEKTSEAAVRKDGSAEPALLRRGEGGSYEEVSYVRKGKRKTPDQIFEEIVEDNLASELSTEVEPAQEPAPDAEPEPEERENYINVVARNRREYDALMKLQKDFEASARAYEESERAQAQEEDEQLRDEEREMDEDEEDLDEREDGIQDQSISNRASRLHPYSREGHFSTNPATVSMPYTGFISPVNTMLSRTDIKHVQEAAEKAFGGPGLPHSPATPASKMNLPQNPIGMAVWQARMSEIDADAFISTFLPPTYASAMASLVEVRKRLGTDWMRKLFERGNGEGPRILDVGAGGAGLLAWQDIIRAEWEAMQSRGEVSGRGPPGKQSVVIGAEKLRERISKFLQNTSFLPRLPDYLHSVDQQEQHIDANETPQPRKMFDVIIASHLLLPVKEGHRRKAILNQIWSLLNPEGGVLIVLEKGQPSGFEAVAEVRDRLLQEFLIPPGGEELKPEEQDLDPFFERVKEHGMIIAPCTNHKSCPMYLVPGRSKGRKDYCHFTQRFVRPPFLQRIMGATHRNHDDVQFSYVAIQRGTTAKSGPLAGDKATTRALEGYEDAETAPDMLSLPRQILPPIKRRGHVTLDVCTPSAKIERWTIPKSFSKQAYHDARKAKWGDLWALGAKTRLQRNVRLGRPEAEDDGGVRAQRANAAARKKRNVVEVGINEHGVIGDPDAIEARAQPQQRRKSKRGAALHDLKKQLAEKED</sequence>
<keyword evidence="5" id="KW-0408">Iron</keyword>
<feature type="repeat" description="ANK" evidence="10">
    <location>
        <begin position="1003"/>
        <end position="1035"/>
    </location>
</feature>
<dbReference type="Pfam" id="PF26640">
    <property type="entry name" value="DUF8212"/>
    <property type="match status" value="1"/>
</dbReference>
<feature type="region of interest" description="Disordered" evidence="12">
    <location>
        <begin position="1364"/>
        <end position="1388"/>
    </location>
</feature>
<evidence type="ECO:0000256" key="5">
    <source>
        <dbReference type="ARBA" id="ARBA00023004"/>
    </source>
</evidence>
<comment type="function">
    <text evidence="9">Mitochondrial ribosome (mitoribosome) assembly factor. Binds at the interface of the head and body domains of the mitochondrial small ribosomal subunit (mt-SSU), occluding the mRNA channel and preventing compaction of the head domain towards the body. Probable inactive methyltransferase: retains the characteristic folding and ability to bind S-adenosyl-L-methionine, but it probably lost its methyltransferase activity.</text>
</comment>
<dbReference type="InterPro" id="IPR029063">
    <property type="entry name" value="SAM-dependent_MTases_sf"/>
</dbReference>
<feature type="repeat" description="ANK" evidence="10">
    <location>
        <begin position="937"/>
        <end position="969"/>
    </location>
</feature>
<feature type="repeat" description="ANK" evidence="10">
    <location>
        <begin position="1037"/>
        <end position="1069"/>
    </location>
</feature>
<dbReference type="PRINTS" id="PR01415">
    <property type="entry name" value="ANKYRIN"/>
</dbReference>
<evidence type="ECO:0000313" key="15">
    <source>
        <dbReference type="EMBL" id="CAI0647633.1"/>
    </source>
</evidence>
<dbReference type="Pfam" id="PF09243">
    <property type="entry name" value="Rsm22"/>
    <property type="match status" value="1"/>
</dbReference>
<evidence type="ECO:0000313" key="16">
    <source>
        <dbReference type="Proteomes" id="UP001152533"/>
    </source>
</evidence>
<feature type="repeat" description="ANK" evidence="10">
    <location>
        <begin position="970"/>
        <end position="998"/>
    </location>
</feature>
<dbReference type="GO" id="GO:0085020">
    <property type="term" value="P:protein K6-linked ubiquitination"/>
    <property type="evidence" value="ECO:0007669"/>
    <property type="project" value="TreeGrafter"/>
</dbReference>
<dbReference type="EMBL" id="CAMGZC010000455">
    <property type="protein sequence ID" value="CAI0647633.1"/>
    <property type="molecule type" value="Genomic_DNA"/>
</dbReference>
<dbReference type="Gene3D" id="1.25.40.20">
    <property type="entry name" value="Ankyrin repeat-containing domain"/>
    <property type="match status" value="3"/>
</dbReference>
<dbReference type="GO" id="GO:0004842">
    <property type="term" value="F:ubiquitin-protein transferase activity"/>
    <property type="evidence" value="ECO:0007669"/>
    <property type="project" value="TreeGrafter"/>
</dbReference>
<keyword evidence="11" id="KW-0175">Coiled coil</keyword>
<dbReference type="Pfam" id="PF12796">
    <property type="entry name" value="Ank_2"/>
    <property type="match status" value="4"/>
</dbReference>
<feature type="repeat" description="ANK" evidence="10">
    <location>
        <begin position="871"/>
        <end position="903"/>
    </location>
</feature>
<dbReference type="Gene3D" id="3.40.50.150">
    <property type="entry name" value="Vaccinia Virus protein VP39"/>
    <property type="match status" value="1"/>
</dbReference>
<dbReference type="PROSITE" id="PS50297">
    <property type="entry name" value="ANK_REP_REGION"/>
    <property type="match status" value="10"/>
</dbReference>
<evidence type="ECO:0000256" key="9">
    <source>
        <dbReference type="ARBA" id="ARBA00045681"/>
    </source>
</evidence>
<dbReference type="Pfam" id="PF06985">
    <property type="entry name" value="HET"/>
    <property type="match status" value="1"/>
</dbReference>
<accession>A0A9W4RS75</accession>
<keyword evidence="8" id="KW-0496">Mitochondrion</keyword>
<dbReference type="SUPFAM" id="SSF48403">
    <property type="entry name" value="Ankyrin repeat"/>
    <property type="match status" value="2"/>
</dbReference>
<feature type="compositionally biased region" description="Basic and acidic residues" evidence="12">
    <location>
        <begin position="1239"/>
        <end position="1253"/>
    </location>
</feature>